<dbReference type="EMBL" id="SOYY01000017">
    <property type="protein sequence ID" value="KAA0709769.1"/>
    <property type="molecule type" value="Genomic_DNA"/>
</dbReference>
<evidence type="ECO:0000256" key="1">
    <source>
        <dbReference type="SAM" id="Phobius"/>
    </source>
</evidence>
<comment type="caution">
    <text evidence="3">The sequence shown here is derived from an EMBL/GenBank/DDBJ whole genome shotgun (WGS) entry which is preliminary data.</text>
</comment>
<keyword evidence="1" id="KW-0472">Membrane</keyword>
<evidence type="ECO:0000313" key="4">
    <source>
        <dbReference type="Proteomes" id="UP000324632"/>
    </source>
</evidence>
<feature type="chain" id="PRO_5022996247" description="LRRN4 C-terminal-like protein" evidence="2">
    <location>
        <begin position="22"/>
        <end position="244"/>
    </location>
</feature>
<accession>A0A5A9NL94</accession>
<feature type="signal peptide" evidence="2">
    <location>
        <begin position="1"/>
        <end position="21"/>
    </location>
</feature>
<keyword evidence="2" id="KW-0732">Signal</keyword>
<dbReference type="SUPFAM" id="SSF49265">
    <property type="entry name" value="Fibronectin type III"/>
    <property type="match status" value="1"/>
</dbReference>
<reference evidence="3 4" key="1">
    <citation type="journal article" date="2019" name="Mol. Ecol. Resour.">
        <title>Chromosome-level genome assembly of Triplophysa tibetana, a fish adapted to the harsh high-altitude environment of the Tibetan Plateau.</title>
        <authorList>
            <person name="Yang X."/>
            <person name="Liu H."/>
            <person name="Ma Z."/>
            <person name="Zou Y."/>
            <person name="Zou M."/>
            <person name="Mao Y."/>
            <person name="Li X."/>
            <person name="Wang H."/>
            <person name="Chen T."/>
            <person name="Wang W."/>
            <person name="Yang R."/>
        </authorList>
    </citation>
    <scope>NUCLEOTIDE SEQUENCE [LARGE SCALE GENOMIC DNA]</scope>
    <source>
        <strain evidence="3">TTIB1903HZAU</strain>
        <tissue evidence="3">Muscle</tissue>
    </source>
</reference>
<protein>
    <recommendedName>
        <fullName evidence="5">LRRN4 C-terminal-like protein</fullName>
    </recommendedName>
</protein>
<evidence type="ECO:0000256" key="2">
    <source>
        <dbReference type="SAM" id="SignalP"/>
    </source>
</evidence>
<keyword evidence="1" id="KW-1133">Transmembrane helix</keyword>
<evidence type="ECO:0008006" key="5">
    <source>
        <dbReference type="Google" id="ProtNLM"/>
    </source>
</evidence>
<name>A0A5A9NL94_9TELE</name>
<evidence type="ECO:0000313" key="3">
    <source>
        <dbReference type="EMBL" id="KAA0709769.1"/>
    </source>
</evidence>
<organism evidence="3 4">
    <name type="scientific">Triplophysa tibetana</name>
    <dbReference type="NCBI Taxonomy" id="1572043"/>
    <lineage>
        <taxon>Eukaryota</taxon>
        <taxon>Metazoa</taxon>
        <taxon>Chordata</taxon>
        <taxon>Craniata</taxon>
        <taxon>Vertebrata</taxon>
        <taxon>Euteleostomi</taxon>
        <taxon>Actinopterygii</taxon>
        <taxon>Neopterygii</taxon>
        <taxon>Teleostei</taxon>
        <taxon>Ostariophysi</taxon>
        <taxon>Cypriniformes</taxon>
        <taxon>Nemacheilidae</taxon>
        <taxon>Triplophysa</taxon>
    </lineage>
</organism>
<keyword evidence="1" id="KW-0812">Transmembrane</keyword>
<dbReference type="InterPro" id="IPR036116">
    <property type="entry name" value="FN3_sf"/>
</dbReference>
<proteinExistence type="predicted"/>
<sequence>MLSGSQVTFLLLLYLSEWVRAASVGPSLLQPPMPRVRIIEVGDDYDDASSVTTVAPRSPGATTTSATPRICDYDPCVAQMTPCSKISAQTGCLCRGVTGGEVRPAPPKLRDIKVEHSGQVVVHWCAPRSTVMHYKVTLKGGEGGEQIFEEYLRNSVVAGMKVGETVCVSAMNEAGVSEESCAQYESPTTDHYALTAGIIAGGVGFLVLITLLAVLLWRRRSCRKANMSEAGGLGNPSYTNDGVL</sequence>
<dbReference type="AlphaFoldDB" id="A0A5A9NL94"/>
<dbReference type="OrthoDB" id="8824963at2759"/>
<gene>
    <name evidence="3" type="ORF">E1301_Tti018036</name>
</gene>
<dbReference type="Proteomes" id="UP000324632">
    <property type="component" value="Chromosome 17"/>
</dbReference>
<feature type="transmembrane region" description="Helical" evidence="1">
    <location>
        <begin position="192"/>
        <end position="217"/>
    </location>
</feature>
<keyword evidence="4" id="KW-1185">Reference proteome</keyword>